<evidence type="ECO:0000256" key="1">
    <source>
        <dbReference type="PROSITE-ProRule" id="PRU00723"/>
    </source>
</evidence>
<organism evidence="3 4">
    <name type="scientific">Symbiodinium microadriaticum</name>
    <name type="common">Dinoflagellate</name>
    <name type="synonym">Zooxanthella microadriatica</name>
    <dbReference type="NCBI Taxonomy" id="2951"/>
    <lineage>
        <taxon>Eukaryota</taxon>
        <taxon>Sar</taxon>
        <taxon>Alveolata</taxon>
        <taxon>Dinophyceae</taxon>
        <taxon>Suessiales</taxon>
        <taxon>Symbiodiniaceae</taxon>
        <taxon>Symbiodinium</taxon>
    </lineage>
</organism>
<evidence type="ECO:0000313" key="4">
    <source>
        <dbReference type="Proteomes" id="UP000186817"/>
    </source>
</evidence>
<keyword evidence="4" id="KW-1185">Reference proteome</keyword>
<feature type="domain" description="C3H1-type" evidence="2">
    <location>
        <begin position="107"/>
        <end position="134"/>
    </location>
</feature>
<name>A0A1Q9END4_SYMMI</name>
<evidence type="ECO:0000259" key="2">
    <source>
        <dbReference type="PROSITE" id="PS50103"/>
    </source>
</evidence>
<dbReference type="Proteomes" id="UP000186817">
    <property type="component" value="Unassembled WGS sequence"/>
</dbReference>
<dbReference type="OrthoDB" id="432283at2759"/>
<dbReference type="PROSITE" id="PS50103">
    <property type="entry name" value="ZF_C3H1"/>
    <property type="match status" value="1"/>
</dbReference>
<keyword evidence="1" id="KW-0863">Zinc-finger</keyword>
<dbReference type="OMA" id="SCAMPVK"/>
<gene>
    <name evidence="3" type="ORF">AK812_SmicGene7556</name>
</gene>
<dbReference type="GO" id="GO:0008270">
    <property type="term" value="F:zinc ion binding"/>
    <property type="evidence" value="ECO:0007669"/>
    <property type="project" value="UniProtKB-KW"/>
</dbReference>
<dbReference type="EMBL" id="LSRX01000108">
    <property type="protein sequence ID" value="OLQ08898.1"/>
    <property type="molecule type" value="Genomic_DNA"/>
</dbReference>
<comment type="caution">
    <text evidence="3">The sequence shown here is derived from an EMBL/GenBank/DDBJ whole genome shotgun (WGS) entry which is preliminary data.</text>
</comment>
<reference evidence="3 4" key="1">
    <citation type="submission" date="2016-02" db="EMBL/GenBank/DDBJ databases">
        <title>Genome analysis of coral dinoflagellate symbionts highlights evolutionary adaptations to a symbiotic lifestyle.</title>
        <authorList>
            <person name="Aranda M."/>
            <person name="Li Y."/>
            <person name="Liew Y.J."/>
            <person name="Baumgarten S."/>
            <person name="Simakov O."/>
            <person name="Wilson M."/>
            <person name="Piel J."/>
            <person name="Ashoor H."/>
            <person name="Bougouffa S."/>
            <person name="Bajic V.B."/>
            <person name="Ryu T."/>
            <person name="Ravasi T."/>
            <person name="Bayer T."/>
            <person name="Micklem G."/>
            <person name="Kim H."/>
            <person name="Bhak J."/>
            <person name="Lajeunesse T.C."/>
            <person name="Voolstra C.R."/>
        </authorList>
    </citation>
    <scope>NUCLEOTIDE SEQUENCE [LARGE SCALE GENOMIC DNA]</scope>
    <source>
        <strain evidence="3 4">CCMP2467</strain>
    </source>
</reference>
<feature type="zinc finger region" description="C3H1-type" evidence="1">
    <location>
        <begin position="107"/>
        <end position="134"/>
    </location>
</feature>
<sequence>MAVLSVGSEVRFVYRSTFIDEEKDVGDESSHQRCQSLPPTRTVLETATEVVTSETALSGYVEELVQSAQRLSKVEVQAGPGFEVPQVITSNTAAQGPPSLGSRGHPQLCKRPCIFSVGSCASGSSCSYCHHSHPDKTAKLDKSQRKRFAELDIGIALLLLHDLMRTKALENGFSEEAVCLLAPLEKEARVQNPGVNWAEEVTSHRRLQRVLNRMPFHQLAVLAGSKSGNPAFAKELQALLDKLSERVEALQGGGNPRGA</sequence>
<evidence type="ECO:0000313" key="3">
    <source>
        <dbReference type="EMBL" id="OLQ08898.1"/>
    </source>
</evidence>
<dbReference type="AlphaFoldDB" id="A0A1Q9END4"/>
<keyword evidence="1" id="KW-0862">Zinc</keyword>
<protein>
    <recommendedName>
        <fullName evidence="2">C3H1-type domain-containing protein</fullName>
    </recommendedName>
</protein>
<dbReference type="InterPro" id="IPR000571">
    <property type="entry name" value="Znf_CCCH"/>
</dbReference>
<keyword evidence="1" id="KW-0479">Metal-binding</keyword>
<accession>A0A1Q9END4</accession>
<proteinExistence type="predicted"/>